<reference evidence="8" key="1">
    <citation type="submission" date="2017-09" db="EMBL/GenBank/DDBJ databases">
        <title>Depth-based differentiation of microbial function through sediment-hosted aquifers and enrichment of novel symbionts in the deep terrestrial subsurface.</title>
        <authorList>
            <person name="Probst A.J."/>
            <person name="Ladd B."/>
            <person name="Jarett J.K."/>
            <person name="Geller-Mcgrath D.E."/>
            <person name="Sieber C.M.K."/>
            <person name="Emerson J.B."/>
            <person name="Anantharaman K."/>
            <person name="Thomas B.C."/>
            <person name="Malmstrom R."/>
            <person name="Stieglmeier M."/>
            <person name="Klingl A."/>
            <person name="Woyke T."/>
            <person name="Ryan C.M."/>
            <person name="Banfield J.F."/>
        </authorList>
    </citation>
    <scope>NUCLEOTIDE SEQUENCE [LARGE SCALE GENOMIC DNA]</scope>
</reference>
<sequence length="1121" mass="128270">MKIKNGMRQSDISRLRGEALKANKKADGMVERGETTTLQEAIDILQAIDERQEKIKNNLLQNEKTWRLSPEDEGDPRVMSKFAKNREAKIAGMARERLRLYQEEMEKQGKTAFQTPEEYQEKLEEEKYNIKYFPVLFVSTPHIEPGVSGTFGGEPTPLMYATAVLDRYTRIDEFPSLKTPDVKAVLNPAVYDKEFENSLVSYVKKFKPKVIGISNISEGHHFALKIAETIKRLSPETIIVMGGAHEDGTNPEVYKRASEQVKTKSKPNFAGVRPPTETYELSKEHMAKMEKVRTFAKDEERELIDFVVSGDAPYLLMELMKTIADNPDASADELKKIIFERKGELSKIEGSGDLFFYDREQQKIQDIEISGTPLDRNNLPFMFRARLARENRYPIFKNKKTAQVMACVGCIESCEFCFESASQTLYGVPKLQQRKPENVLKELDLLKEQDYEAIFFDDSTFTQNPHATNQLMKLMTERRKKTGEYFEWGCQTTIRSVDPEQRQGLLKKMAEAGCTYIYFGLEQAEPDIEHVQKASKFPIHKKSWTETFEAVCQSANEAGIRVGCSLQFGLKETPSQWQKTIDLVKKMYEAGYIGKNSVAINTNTPYPETEQWIKLAKQEGELPDYREKLKRHPRFETSHQFSSLAWENADEIYALAKPQLGEALVGVSFSNKEIEQCIERYRNIFERDFYINDEVYQEYLEGKHEGIHFNSAAIAVPFAEAREVAKKVFEKESELTEEEKSTILDEARKKAAELINLFDERGVAFGRNTTEAASFVYWLAGLQKGDKVVLTNGENLSIQRLFELHLDHGNPKRNDGWSAWPTWYSERDQKYQEVLPDKTGVETVVIEAITADIEKLEQEMREQIDENTKVFVFSHVLRDSGRELPVKQIVEIARKVKAEKNPQNPDLFVLVDGAQALGNVPKIDFAELGCDAYVATPHKTMKSEVVGLLYFNPDNPKIQENLKRMNNLYYRDEQVVLDGVFDERLGVEANVADSISYADVAGFSEAINQLKSRGLEGNNFSKIAQARQETKDYFTGELRNLNIGVEFPEVDNPTSFIVNFRIEGKNQKEVAKKLAEKGAFVSFIDRNPDDQNAKYFRASFQPDNTREEVDKFISALREVIS</sequence>
<evidence type="ECO:0000256" key="3">
    <source>
        <dbReference type="ARBA" id="ARBA00022723"/>
    </source>
</evidence>
<keyword evidence="2" id="KW-0949">S-adenosyl-L-methionine</keyword>
<evidence type="ECO:0000256" key="2">
    <source>
        <dbReference type="ARBA" id="ARBA00022691"/>
    </source>
</evidence>
<dbReference type="GO" id="GO:0046872">
    <property type="term" value="F:metal ion binding"/>
    <property type="evidence" value="ECO:0007669"/>
    <property type="project" value="UniProtKB-KW"/>
</dbReference>
<dbReference type="SFLD" id="SFLDG01082">
    <property type="entry name" value="B12-binding_domain_containing"/>
    <property type="match status" value="1"/>
</dbReference>
<dbReference type="SUPFAM" id="SSF102114">
    <property type="entry name" value="Radical SAM enzymes"/>
    <property type="match status" value="1"/>
</dbReference>
<dbReference type="SUPFAM" id="SSF53383">
    <property type="entry name" value="PLP-dependent transferases"/>
    <property type="match status" value="1"/>
</dbReference>
<dbReference type="Pfam" id="PF00266">
    <property type="entry name" value="Aminotran_5"/>
    <property type="match status" value="1"/>
</dbReference>
<gene>
    <name evidence="7" type="ORF">COX81_02905</name>
</gene>
<dbReference type="Gene3D" id="3.20.20.70">
    <property type="entry name" value="Aldolase class I"/>
    <property type="match status" value="1"/>
</dbReference>
<dbReference type="InterPro" id="IPR058240">
    <property type="entry name" value="rSAM_sf"/>
</dbReference>
<dbReference type="SMART" id="SM00729">
    <property type="entry name" value="Elp3"/>
    <property type="match status" value="1"/>
</dbReference>
<dbReference type="PROSITE" id="PS51918">
    <property type="entry name" value="RADICAL_SAM"/>
    <property type="match status" value="1"/>
</dbReference>
<dbReference type="InterPro" id="IPR000192">
    <property type="entry name" value="Aminotrans_V_dom"/>
</dbReference>
<dbReference type="Gene3D" id="3.40.50.280">
    <property type="entry name" value="Cobalamin-binding domain"/>
    <property type="match status" value="1"/>
</dbReference>
<dbReference type="InterPro" id="IPR015421">
    <property type="entry name" value="PyrdxlP-dep_Trfase_major"/>
</dbReference>
<keyword evidence="5" id="KW-0411">Iron-sulfur</keyword>
<dbReference type="AlphaFoldDB" id="A0A2M7V7I0"/>
<accession>A0A2M7V7I0</accession>
<evidence type="ECO:0000259" key="6">
    <source>
        <dbReference type="PROSITE" id="PS51918"/>
    </source>
</evidence>
<dbReference type="GO" id="GO:0003824">
    <property type="term" value="F:catalytic activity"/>
    <property type="evidence" value="ECO:0007669"/>
    <property type="project" value="InterPro"/>
</dbReference>
<dbReference type="InterPro" id="IPR013785">
    <property type="entry name" value="Aldolase_TIM"/>
</dbReference>
<dbReference type="InterPro" id="IPR007197">
    <property type="entry name" value="rSAM"/>
</dbReference>
<dbReference type="Gene3D" id="3.90.1150.10">
    <property type="entry name" value="Aspartate Aminotransferase, domain 1"/>
    <property type="match status" value="2"/>
</dbReference>
<name>A0A2M7V7I0_9BACT</name>
<dbReference type="InterPro" id="IPR006638">
    <property type="entry name" value="Elp3/MiaA/NifB-like_rSAM"/>
</dbReference>
<comment type="caution">
    <text evidence="7">The sequence shown here is derived from an EMBL/GenBank/DDBJ whole genome shotgun (WGS) entry which is preliminary data.</text>
</comment>
<keyword evidence="4" id="KW-0408">Iron</keyword>
<dbReference type="Pfam" id="PF04055">
    <property type="entry name" value="Radical_SAM"/>
    <property type="match status" value="1"/>
</dbReference>
<dbReference type="GO" id="GO:0051536">
    <property type="term" value="F:iron-sulfur cluster binding"/>
    <property type="evidence" value="ECO:0007669"/>
    <property type="project" value="UniProtKB-KW"/>
</dbReference>
<organism evidence="7 8">
    <name type="scientific">Candidatus Magasanikbacteria bacterium CG_4_10_14_0_2_um_filter_37_12</name>
    <dbReference type="NCBI Taxonomy" id="1974637"/>
    <lineage>
        <taxon>Bacteria</taxon>
        <taxon>Candidatus Magasanikiibacteriota</taxon>
    </lineage>
</organism>
<dbReference type="EMBL" id="PFPK01000035">
    <property type="protein sequence ID" value="PIZ94689.1"/>
    <property type="molecule type" value="Genomic_DNA"/>
</dbReference>
<protein>
    <recommendedName>
        <fullName evidence="6">Radical SAM core domain-containing protein</fullName>
    </recommendedName>
</protein>
<evidence type="ECO:0000313" key="8">
    <source>
        <dbReference type="Proteomes" id="UP000228568"/>
    </source>
</evidence>
<dbReference type="PANTHER" id="PTHR43409">
    <property type="entry name" value="ANAEROBIC MAGNESIUM-PROTOPORPHYRIN IX MONOMETHYL ESTER CYCLASE-RELATED"/>
    <property type="match status" value="1"/>
</dbReference>
<dbReference type="InterPro" id="IPR051198">
    <property type="entry name" value="BchE-like"/>
</dbReference>
<dbReference type="InterPro" id="IPR015422">
    <property type="entry name" value="PyrdxlP-dep_Trfase_small"/>
</dbReference>
<keyword evidence="3" id="KW-0479">Metal-binding</keyword>
<evidence type="ECO:0000256" key="4">
    <source>
        <dbReference type="ARBA" id="ARBA00023004"/>
    </source>
</evidence>
<evidence type="ECO:0000313" key="7">
    <source>
        <dbReference type="EMBL" id="PIZ94689.1"/>
    </source>
</evidence>
<proteinExistence type="predicted"/>
<evidence type="ECO:0000256" key="5">
    <source>
        <dbReference type="ARBA" id="ARBA00023014"/>
    </source>
</evidence>
<evidence type="ECO:0000256" key="1">
    <source>
        <dbReference type="ARBA" id="ARBA00001966"/>
    </source>
</evidence>
<dbReference type="Proteomes" id="UP000228568">
    <property type="component" value="Unassembled WGS sequence"/>
</dbReference>
<dbReference type="InterPro" id="IPR015424">
    <property type="entry name" value="PyrdxlP-dep_Trfase"/>
</dbReference>
<dbReference type="Gene3D" id="3.40.640.10">
    <property type="entry name" value="Type I PLP-dependent aspartate aminotransferase-like (Major domain)"/>
    <property type="match status" value="2"/>
</dbReference>
<dbReference type="SFLD" id="SFLDS00029">
    <property type="entry name" value="Radical_SAM"/>
    <property type="match status" value="1"/>
</dbReference>
<feature type="domain" description="Radical SAM core" evidence="6">
    <location>
        <begin position="396"/>
        <end position="645"/>
    </location>
</feature>
<comment type="cofactor">
    <cofactor evidence="1">
        <name>[4Fe-4S] cluster</name>
        <dbReference type="ChEBI" id="CHEBI:49883"/>
    </cofactor>
</comment>